<dbReference type="InterPro" id="IPR041239">
    <property type="entry name" value="DUF5605"/>
</dbReference>
<dbReference type="Gene3D" id="2.60.40.10">
    <property type="entry name" value="Immunoglobulins"/>
    <property type="match status" value="1"/>
</dbReference>
<dbReference type="AlphaFoldDB" id="A0A1B2DGG8"/>
<evidence type="ECO:0000259" key="1">
    <source>
        <dbReference type="Pfam" id="PF16586"/>
    </source>
</evidence>
<dbReference type="InterPro" id="IPR032260">
    <property type="entry name" value="DUF5060"/>
</dbReference>
<organism evidence="3">
    <name type="scientific">Paenibacillus sp. BIHB 4019</name>
    <dbReference type="NCBI Taxonomy" id="1870819"/>
    <lineage>
        <taxon>Bacteria</taxon>
        <taxon>Bacillati</taxon>
        <taxon>Bacillota</taxon>
        <taxon>Bacilli</taxon>
        <taxon>Bacillales</taxon>
        <taxon>Paenibacillaceae</taxon>
        <taxon>Paenibacillus</taxon>
    </lineage>
</organism>
<dbReference type="SUPFAM" id="SSF51445">
    <property type="entry name" value="(Trans)glycosidases"/>
    <property type="match status" value="1"/>
</dbReference>
<reference evidence="3" key="1">
    <citation type="submission" date="2016-08" db="EMBL/GenBank/DDBJ databases">
        <title>Complete Genome Seqeunce of Paenibacillus sp. BIHB 4019 from tea rhizoplane.</title>
        <authorList>
            <person name="Thakur R."/>
            <person name="Swarnkar M.K."/>
            <person name="Gulati A."/>
        </authorList>
    </citation>
    <scope>NUCLEOTIDE SEQUENCE [LARGE SCALE GENOMIC DNA]</scope>
    <source>
        <strain evidence="3">BIHB4019</strain>
    </source>
</reference>
<sequence length="493" mass="57337">MTRIWPEPFEAEQWNRFELRIEGPQEGNPYKEVVLGAEFQFGHRSIKVDGFYDGDGQYVIRFMPDCTGTWSFTTSSSTAQLDGLQGTLICTAPTSAENHGPVKVDQIFHFSYADGTPFYPVGTTAYVWNHQGEQLEQQTLRSLSKAPFNKIRMCVFPKHYDYNAAEPEHFAFAGSLQQGFNWEAFNPDFWRRLESQLEQLQLLGIEADLILFHPYDRWGFSRMTAESDDYYLRYALARLASFRNLWWSLANEYDLLFEKKMTDWDRFFRIIQEHDPYQHLRSIHNWHNPEIHYRSNLHWYDHGKPWVTHASIQHADLNFVTEWRELYRKPIVVDECRYEGNLNHGWGNLTAERMTQCFWEGMAQGGYVTHGETYVHPDDIIWWSHGGELHGSSAERIAFLRSIMEEGPRLDTSAINFKWDASAGGVEGDYYLIYFGDSRPAFRSLSLPEGAAFRIDLIDTWAMSISPLEGHFTGECKVPLPGIPYQALRISKI</sequence>
<dbReference type="Gene3D" id="3.20.20.80">
    <property type="entry name" value="Glycosidases"/>
    <property type="match status" value="1"/>
</dbReference>
<dbReference type="PANTHER" id="PTHR37836">
    <property type="entry name" value="LMO1036 PROTEIN"/>
    <property type="match status" value="1"/>
</dbReference>
<dbReference type="InterPro" id="IPR013783">
    <property type="entry name" value="Ig-like_fold"/>
</dbReference>
<dbReference type="Pfam" id="PF18310">
    <property type="entry name" value="DUF5605"/>
    <property type="match status" value="1"/>
</dbReference>
<dbReference type="EMBL" id="CP016808">
    <property type="protein sequence ID" value="ANY66759.1"/>
    <property type="molecule type" value="Genomic_DNA"/>
</dbReference>
<gene>
    <name evidence="3" type="ORF">BBD42_10010</name>
</gene>
<accession>A0A1B2DGG8</accession>
<protein>
    <submittedName>
        <fullName evidence="3">DUF5060 domain-containing protein</fullName>
    </submittedName>
</protein>
<feature type="domain" description="DUF5060" evidence="1">
    <location>
        <begin position="11"/>
        <end position="76"/>
    </location>
</feature>
<dbReference type="InterPro" id="IPR017853">
    <property type="entry name" value="GH"/>
</dbReference>
<feature type="domain" description="DUF5605" evidence="2">
    <location>
        <begin position="419"/>
        <end position="490"/>
    </location>
</feature>
<dbReference type="RefSeq" id="WP_099518042.1">
    <property type="nucleotide sequence ID" value="NZ_CP016808.1"/>
</dbReference>
<proteinExistence type="predicted"/>
<evidence type="ECO:0000313" key="3">
    <source>
        <dbReference type="EMBL" id="ANY66759.1"/>
    </source>
</evidence>
<dbReference type="Pfam" id="PF16586">
    <property type="entry name" value="DUF5060"/>
    <property type="match status" value="1"/>
</dbReference>
<evidence type="ECO:0000259" key="2">
    <source>
        <dbReference type="Pfam" id="PF18310"/>
    </source>
</evidence>
<name>A0A1B2DGG8_9BACL</name>
<dbReference type="PANTHER" id="PTHR37836:SF2">
    <property type="entry name" value="DUF4038 DOMAIN-CONTAINING PROTEIN"/>
    <property type="match status" value="1"/>
</dbReference>
<dbReference type="Gene3D" id="2.60.40.3950">
    <property type="match status" value="1"/>
</dbReference>